<sequence length="213" mass="23501">MKNKILLTGVIVCFLLSGCGKQTKSDSIKVTTLEGSYSIDVDSYSELAGDADYVIIGKIIDELTTNYKWPVMLENEDGTEREDTTPYTDYSVEVLNNLKGELTQELPITITKVGGLTKNGDMYILYENDILPAVDGSYVFYIYAQDDGSNLVVGPNSTIPIDNVGQTRATTRFIQGENQDNDSILEQVIDGVDNQIITQRDRSISNDDISTSN</sequence>
<dbReference type="EMBL" id="CP035945">
    <property type="protein sequence ID" value="QBE95303.1"/>
    <property type="molecule type" value="Genomic_DNA"/>
</dbReference>
<dbReference type="KEGG" id="bpro:PMF13cell1_00824"/>
<protein>
    <recommendedName>
        <fullName evidence="3">Cell surface protein</fullName>
    </recommendedName>
</protein>
<name>A0A4P6LW25_9FIRM</name>
<dbReference type="PROSITE" id="PS51257">
    <property type="entry name" value="PROKAR_LIPOPROTEIN"/>
    <property type="match status" value="1"/>
</dbReference>
<evidence type="ECO:0008006" key="3">
    <source>
        <dbReference type="Google" id="ProtNLM"/>
    </source>
</evidence>
<reference evidence="1 2" key="1">
    <citation type="submission" date="2019-01" db="EMBL/GenBank/DDBJ databases">
        <title>PMF-metabolizing Aryl O-demethylase.</title>
        <authorList>
            <person name="Kim M."/>
        </authorList>
    </citation>
    <scope>NUCLEOTIDE SEQUENCE [LARGE SCALE GENOMIC DNA]</scope>
    <source>
        <strain evidence="1 2">PMF1</strain>
    </source>
</reference>
<dbReference type="Proteomes" id="UP000289794">
    <property type="component" value="Chromosome"/>
</dbReference>
<gene>
    <name evidence="1" type="ORF">PMF13cell1_00824</name>
</gene>
<proteinExistence type="predicted"/>
<evidence type="ECO:0000313" key="2">
    <source>
        <dbReference type="Proteomes" id="UP000289794"/>
    </source>
</evidence>
<dbReference type="RefSeq" id="WP_130179900.1">
    <property type="nucleotide sequence ID" value="NZ_CP035945.1"/>
</dbReference>
<accession>A0A4P6LW25</accession>
<dbReference type="AlphaFoldDB" id="A0A4P6LW25"/>
<organism evidence="1 2">
    <name type="scientific">Blautia producta</name>
    <dbReference type="NCBI Taxonomy" id="33035"/>
    <lineage>
        <taxon>Bacteria</taxon>
        <taxon>Bacillati</taxon>
        <taxon>Bacillota</taxon>
        <taxon>Clostridia</taxon>
        <taxon>Lachnospirales</taxon>
        <taxon>Lachnospiraceae</taxon>
        <taxon>Blautia</taxon>
    </lineage>
</organism>
<evidence type="ECO:0000313" key="1">
    <source>
        <dbReference type="EMBL" id="QBE95303.1"/>
    </source>
</evidence>